<dbReference type="Gene3D" id="1.10.720.60">
    <property type="match status" value="1"/>
</dbReference>
<comment type="caution">
    <text evidence="8">The sequence shown here is derived from an EMBL/GenBank/DDBJ whole genome shotgun (WGS) entry which is preliminary data.</text>
</comment>
<evidence type="ECO:0000256" key="4">
    <source>
        <dbReference type="ARBA" id="ARBA00022801"/>
    </source>
</evidence>
<accession>A0ABR4F4M5</accession>
<evidence type="ECO:0000256" key="1">
    <source>
        <dbReference type="ARBA" id="ARBA00022490"/>
    </source>
</evidence>
<evidence type="ECO:0000313" key="9">
    <source>
        <dbReference type="Proteomes" id="UP001600888"/>
    </source>
</evidence>
<keyword evidence="3 7" id="KW-0479">Metal-binding</keyword>
<evidence type="ECO:0000256" key="7">
    <source>
        <dbReference type="HAMAP-Rule" id="MF_03117"/>
    </source>
</evidence>
<evidence type="ECO:0000313" key="8">
    <source>
        <dbReference type="EMBL" id="KAL2289643.1"/>
    </source>
</evidence>
<comment type="pathway">
    <text evidence="7">Amino-acid biosynthesis; L-methionine biosynthesis via salvage pathway; L-methionine from S-methyl-5-thio-alpha-D-ribose 1-phosphate: step 3/6.</text>
</comment>
<dbReference type="Gene3D" id="3.40.50.1000">
    <property type="entry name" value="HAD superfamily/HAD-like"/>
    <property type="match status" value="1"/>
</dbReference>
<comment type="function">
    <text evidence="7">Bifunctional enzyme that catalyzes the enolization of 2,3-diketo-5-methylthiopentyl-1-phosphate (DK-MTP-1-P) into the intermediate 2-hydroxy-3-keto-5-methylthiopentenyl-1-phosphate (HK-MTPenyl-1-P), which is then dephosphorylated to form the acireductone 1,2-dihydroxy-3-keto-5-methylthiopentene (DHK-MTPene).</text>
</comment>
<evidence type="ECO:0000256" key="6">
    <source>
        <dbReference type="ARBA" id="ARBA00023167"/>
    </source>
</evidence>
<keyword evidence="5 7" id="KW-0460">Magnesium</keyword>
<keyword evidence="9" id="KW-1185">Reference proteome</keyword>
<dbReference type="EC" id="3.1.3.77" evidence="7"/>
<dbReference type="EMBL" id="JBAWTH010000012">
    <property type="protein sequence ID" value="KAL2289643.1"/>
    <property type="molecule type" value="Genomic_DNA"/>
</dbReference>
<dbReference type="NCBIfam" id="TIGR01549">
    <property type="entry name" value="HAD-SF-IA-v1"/>
    <property type="match status" value="1"/>
</dbReference>
<comment type="subunit">
    <text evidence="7">Monomer.</text>
</comment>
<keyword evidence="6 7" id="KW-0486">Methionine biosynthesis</keyword>
<comment type="cofactor">
    <cofactor evidence="7">
        <name>Mg(2+)</name>
        <dbReference type="ChEBI" id="CHEBI:18420"/>
    </cofactor>
    <text evidence="7">Binds 1 Mg(2+) ion per subunit.</text>
</comment>
<dbReference type="PANTHER" id="PTHR20371:SF1">
    <property type="entry name" value="ENOLASE-PHOSPHATASE E1"/>
    <property type="match status" value="1"/>
</dbReference>
<feature type="binding site" evidence="7">
    <location>
        <position position="285"/>
    </location>
    <ligand>
        <name>substrate</name>
    </ligand>
</feature>
<organism evidence="8 9">
    <name type="scientific">Diaporthe vaccinii</name>
    <dbReference type="NCBI Taxonomy" id="105482"/>
    <lineage>
        <taxon>Eukaryota</taxon>
        <taxon>Fungi</taxon>
        <taxon>Dikarya</taxon>
        <taxon>Ascomycota</taxon>
        <taxon>Pezizomycotina</taxon>
        <taxon>Sordariomycetes</taxon>
        <taxon>Sordariomycetidae</taxon>
        <taxon>Diaporthales</taxon>
        <taxon>Diaporthaceae</taxon>
        <taxon>Diaporthe</taxon>
        <taxon>Diaporthe eres species complex</taxon>
    </lineage>
</organism>
<gene>
    <name evidence="7" type="primary">UTR4</name>
    <name evidence="8" type="ORF">FJTKL_01883</name>
</gene>
<keyword evidence="4 7" id="KW-0378">Hydrolase</keyword>
<keyword evidence="1 7" id="KW-0963">Cytoplasm</keyword>
<dbReference type="Pfam" id="PF00702">
    <property type="entry name" value="Hydrolase"/>
    <property type="match status" value="1"/>
</dbReference>
<feature type="binding site" evidence="7">
    <location>
        <position position="134"/>
    </location>
    <ligand>
        <name>Mg(2+)</name>
        <dbReference type="ChEBI" id="CHEBI:18420"/>
    </ligand>
</feature>
<comment type="pathway">
    <text evidence="7">Amino-acid biosynthesis; L-methionine biosynthesis via salvage pathway; L-methionine from S-methyl-5-thio-alpha-D-ribose 1-phosphate: step 4/6.</text>
</comment>
<dbReference type="InterPro" id="IPR023214">
    <property type="entry name" value="HAD_sf"/>
</dbReference>
<comment type="subcellular location">
    <subcellularLocation>
        <location evidence="7">Cytoplasm</location>
    </subcellularLocation>
    <subcellularLocation>
        <location evidence="7">Nucleus</location>
    </subcellularLocation>
</comment>
<evidence type="ECO:0000256" key="3">
    <source>
        <dbReference type="ARBA" id="ARBA00022723"/>
    </source>
</evidence>
<feature type="binding site" evidence="7">
    <location>
        <position position="311"/>
    </location>
    <ligand>
        <name>Mg(2+)</name>
        <dbReference type="ChEBI" id="CHEBI:18420"/>
    </ligand>
</feature>
<dbReference type="InterPro" id="IPR006439">
    <property type="entry name" value="HAD-SF_hydro_IA"/>
</dbReference>
<sequence>MVVPTARLTLQRLGLMLTRHTNNDTHHRPQTSRLALHNDGKFFFPSSLKTLLPILEPLKVFSARELVYSPLSLHLLIDHLSHRRPGCSPGATYLVEGFFHREKRQAKGQLLASAPRRWTGTMAEPASAKVALLDIEGTVCPISFVKAVLFPYALEAIPETLKSKWDDPEFVPYRDAFPAEHKASPEAFQAHVQDLMARDVKISYLKALQGYLWESGYKSGQLKAPLFDDVAPRLREWKQKGMEIVIYSSGSVPAQKLLFRYTNSEPADLNPLFSDYFDTVNAGLKTEASSYAKIAAAHEQYPPSSWLFLSDNVKEVEAAKAAGMKSFVVQRPGNSDLPADVEKQHKVISSFDEISLSGA</sequence>
<evidence type="ECO:0000256" key="5">
    <source>
        <dbReference type="ARBA" id="ARBA00022842"/>
    </source>
</evidence>
<dbReference type="HAMAP" id="MF_03117">
    <property type="entry name" value="Salvage_MtnC_euk"/>
    <property type="match status" value="1"/>
</dbReference>
<protein>
    <recommendedName>
        <fullName evidence="7">Enolase-phosphatase E1</fullName>
        <ecNumber evidence="7">3.1.3.77</ecNumber>
    </recommendedName>
    <alternativeName>
        <fullName evidence="7">2,3-diketo-5-methylthio-1-phosphopentane phosphatase</fullName>
    </alternativeName>
</protein>
<dbReference type="SFLD" id="SFLDG01129">
    <property type="entry name" value="C1.5:_HAD__Beta-PGM__Phosphata"/>
    <property type="match status" value="1"/>
</dbReference>
<name>A0ABR4F4M5_9PEZI</name>
<dbReference type="SFLD" id="SFLDS00003">
    <property type="entry name" value="Haloacid_Dehalogenase"/>
    <property type="match status" value="1"/>
</dbReference>
<dbReference type="CDD" id="cd01629">
    <property type="entry name" value="HAD_EP"/>
    <property type="match status" value="1"/>
</dbReference>
<evidence type="ECO:0000256" key="2">
    <source>
        <dbReference type="ARBA" id="ARBA00022605"/>
    </source>
</evidence>
<keyword evidence="2 7" id="KW-0028">Amino-acid biosynthesis</keyword>
<dbReference type="SFLD" id="SFLDG01133">
    <property type="entry name" value="C1.5.4:_Enolase-phosphatase_Li"/>
    <property type="match status" value="1"/>
</dbReference>
<feature type="binding site" evidence="7">
    <location>
        <begin position="248"/>
        <end position="249"/>
    </location>
    <ligand>
        <name>substrate</name>
    </ligand>
</feature>
<comment type="similarity">
    <text evidence="7">Belongs to the HAD-like hydrolase superfamily. MasA/MtnC family.</text>
</comment>
<keyword evidence="7" id="KW-0539">Nucleus</keyword>
<reference evidence="8 9" key="1">
    <citation type="submission" date="2024-03" db="EMBL/GenBank/DDBJ databases">
        <title>A high-quality draft genome sequence of Diaporthe vaccinii, a causative agent of upright dieback and viscid rot disease in cranberry plants.</title>
        <authorList>
            <person name="Sarrasin M."/>
            <person name="Lang B.F."/>
            <person name="Burger G."/>
        </authorList>
    </citation>
    <scope>NUCLEOTIDE SEQUENCE [LARGE SCALE GENOMIC DNA]</scope>
    <source>
        <strain evidence="8 9">IS7</strain>
    </source>
</reference>
<dbReference type="SUPFAM" id="SSF56784">
    <property type="entry name" value="HAD-like"/>
    <property type="match status" value="1"/>
</dbReference>
<dbReference type="InterPro" id="IPR036412">
    <property type="entry name" value="HAD-like_sf"/>
</dbReference>
<dbReference type="InterPro" id="IPR027511">
    <property type="entry name" value="ENOPH1_eukaryotes"/>
</dbReference>
<feature type="binding site" evidence="7">
    <location>
        <position position="136"/>
    </location>
    <ligand>
        <name>Mg(2+)</name>
        <dbReference type="ChEBI" id="CHEBI:18420"/>
    </ligand>
</feature>
<dbReference type="InterPro" id="IPR023943">
    <property type="entry name" value="Enolase-ppase_E1"/>
</dbReference>
<dbReference type="PANTHER" id="PTHR20371">
    <property type="entry name" value="ENOLASE-PHOSPHATASE E1"/>
    <property type="match status" value="1"/>
</dbReference>
<dbReference type="Proteomes" id="UP001600888">
    <property type="component" value="Unassembled WGS sequence"/>
</dbReference>
<dbReference type="NCBIfam" id="TIGR01691">
    <property type="entry name" value="enolase-ppase"/>
    <property type="match status" value="1"/>
</dbReference>
<comment type="catalytic activity">
    <reaction evidence="7">
        <text>5-methylsulfanyl-2,3-dioxopentyl phosphate + H2O = 1,2-dihydroxy-5-(methylsulfanyl)pent-1-en-3-one + phosphate</text>
        <dbReference type="Rhea" id="RHEA:21700"/>
        <dbReference type="ChEBI" id="CHEBI:15377"/>
        <dbReference type="ChEBI" id="CHEBI:43474"/>
        <dbReference type="ChEBI" id="CHEBI:49252"/>
        <dbReference type="ChEBI" id="CHEBI:58828"/>
        <dbReference type="EC" id="3.1.3.77"/>
    </reaction>
</comment>
<proteinExistence type="inferred from homology"/>